<accession>A0A370U8C1</accession>
<reference evidence="1 2" key="1">
    <citation type="submission" date="2018-06" db="EMBL/GenBank/DDBJ databases">
        <title>Marinomonas sp. YLB-05 draft genome sequence.</title>
        <authorList>
            <person name="Yu L."/>
            <person name="Tang X."/>
        </authorList>
    </citation>
    <scope>NUCLEOTIDE SEQUENCE [LARGE SCALE GENOMIC DNA]</scope>
    <source>
        <strain evidence="1 2">YLB-05</strain>
    </source>
</reference>
<name>A0A370U8C1_9GAMM</name>
<dbReference type="OrthoDB" id="341799at2"/>
<sequence length="610" mass="69820">MGTKKLEVYFNNPDQPHNSEVLCWNRVDREASGEKVVSLLDYIEAHSDVCRSHFLALIEEIKGKVVEPLSDPIGHDKSVNEKIWHYSRFAELSNHAKSKNLDVLLKVVATKLYFERGSYQSLCFIGFPQDLLLALFAYFPGSEFFPSADTGALATQPALQHAHSGGVLKLKSIAYFWVLLLGSLRNLFSRRKRIGVPADIDVLFVDYLYEFDESDLSGYRSRYWSKLPERLNEVGKRVAWLHLFVKHKKTPSIRIARELVRRFSAKGACHTIWEDSFSCADIVKAWLMHKNLRARARKLRNEFSRNSPHPLWPLLEYDWIRSFESVESLKNLVFDQSLMHLLPKDLSKASVIYICENQPWEYAICDAALARNCNNVVASLQATVRYWDMRYLQNICKPHYVNGKFLEAPHFVACNGHDSAQRLVNTPSFALHQVESYRMGNHHNNGAVCIRSYNELVVAGEYTDAYTLALFACLHRLGETFLSGFRVFYRPHPSSQLEVPGIYLNWLETIPKEYDLSRARMIITDANTSFAADCWERGLPLACYVERASLNMSPIYGKAGVLFFNDPIDLGEYLGKHFPGSDSERPTNSLFNSNEGCRGWFNILGLKENS</sequence>
<evidence type="ECO:0000313" key="1">
    <source>
        <dbReference type="EMBL" id="RDL44039.1"/>
    </source>
</evidence>
<dbReference type="EMBL" id="QKRA01000004">
    <property type="protein sequence ID" value="RDL44039.1"/>
    <property type="molecule type" value="Genomic_DNA"/>
</dbReference>
<comment type="caution">
    <text evidence="1">The sequence shown here is derived from an EMBL/GenBank/DDBJ whole genome shotgun (WGS) entry which is preliminary data.</text>
</comment>
<organism evidence="1 2">
    <name type="scientific">Marinomonas piezotolerans</name>
    <dbReference type="NCBI Taxonomy" id="2213058"/>
    <lineage>
        <taxon>Bacteria</taxon>
        <taxon>Pseudomonadati</taxon>
        <taxon>Pseudomonadota</taxon>
        <taxon>Gammaproteobacteria</taxon>
        <taxon>Oceanospirillales</taxon>
        <taxon>Oceanospirillaceae</taxon>
        <taxon>Marinomonas</taxon>
    </lineage>
</organism>
<protein>
    <submittedName>
        <fullName evidence="1">Uncharacterized protein</fullName>
    </submittedName>
</protein>
<dbReference type="AlphaFoldDB" id="A0A370U8C1"/>
<dbReference type="Proteomes" id="UP000254326">
    <property type="component" value="Unassembled WGS sequence"/>
</dbReference>
<keyword evidence="2" id="KW-1185">Reference proteome</keyword>
<gene>
    <name evidence="1" type="ORF">DN730_10405</name>
</gene>
<proteinExistence type="predicted"/>
<dbReference type="RefSeq" id="WP_115468077.1">
    <property type="nucleotide sequence ID" value="NZ_QKRA01000004.1"/>
</dbReference>
<evidence type="ECO:0000313" key="2">
    <source>
        <dbReference type="Proteomes" id="UP000254326"/>
    </source>
</evidence>